<dbReference type="RefSeq" id="WP_135153272.1">
    <property type="nucleotide sequence ID" value="NZ_SOMN01000026.1"/>
</dbReference>
<dbReference type="GO" id="GO:0009424">
    <property type="term" value="C:bacterial-type flagellum hook"/>
    <property type="evidence" value="ECO:0007669"/>
    <property type="project" value="InterPro"/>
</dbReference>
<feature type="region of interest" description="Disordered" evidence="4">
    <location>
        <begin position="1"/>
        <end position="26"/>
    </location>
</feature>
<proteinExistence type="inferred from homology"/>
<keyword evidence="6" id="KW-0966">Cell projection</keyword>
<evidence type="ECO:0000256" key="2">
    <source>
        <dbReference type="ARBA" id="ARBA00009149"/>
    </source>
</evidence>
<evidence type="ECO:0000256" key="4">
    <source>
        <dbReference type="SAM" id="MobiDB-lite"/>
    </source>
</evidence>
<feature type="region of interest" description="Disordered" evidence="4">
    <location>
        <begin position="411"/>
        <end position="450"/>
    </location>
</feature>
<dbReference type="Gene3D" id="3.30.750.140">
    <property type="match status" value="1"/>
</dbReference>
<dbReference type="PANTHER" id="PTHR37533">
    <property type="entry name" value="FLAGELLAR HOOK-LENGTH CONTROL PROTEIN"/>
    <property type="match status" value="1"/>
</dbReference>
<dbReference type="InterPro" id="IPR021136">
    <property type="entry name" value="Flagellar_hook_control-like_C"/>
</dbReference>
<feature type="compositionally biased region" description="Polar residues" evidence="4">
    <location>
        <begin position="411"/>
        <end position="423"/>
    </location>
</feature>
<gene>
    <name evidence="6" type="ORF">E2980_16395</name>
</gene>
<evidence type="ECO:0000256" key="3">
    <source>
        <dbReference type="ARBA" id="ARBA00022795"/>
    </source>
</evidence>
<accession>A0A4Y8LTU4</accession>
<evidence type="ECO:0000256" key="1">
    <source>
        <dbReference type="ARBA" id="ARBA00003944"/>
    </source>
</evidence>
<dbReference type="Pfam" id="PF02120">
    <property type="entry name" value="Flg_hook"/>
    <property type="match status" value="1"/>
</dbReference>
<dbReference type="InterPro" id="IPR001635">
    <property type="entry name" value="Flag_hook_Flik"/>
</dbReference>
<organism evidence="6 7">
    <name type="scientific">Cohnella luojiensis</name>
    <dbReference type="NCBI Taxonomy" id="652876"/>
    <lineage>
        <taxon>Bacteria</taxon>
        <taxon>Bacillati</taxon>
        <taxon>Bacillota</taxon>
        <taxon>Bacilli</taxon>
        <taxon>Bacillales</taxon>
        <taxon>Paenibacillaceae</taxon>
        <taxon>Cohnella</taxon>
    </lineage>
</organism>
<dbReference type="Proteomes" id="UP000297900">
    <property type="component" value="Unassembled WGS sequence"/>
</dbReference>
<dbReference type="CDD" id="cd17470">
    <property type="entry name" value="T3SS_Flik_C"/>
    <property type="match status" value="1"/>
</dbReference>
<comment type="similarity">
    <text evidence="2">Belongs to the FliK family.</text>
</comment>
<keyword evidence="3" id="KW-1005">Bacterial flagellum biogenesis</keyword>
<protein>
    <submittedName>
        <fullName evidence="6">Flagellar hook-length control protein FliK</fullName>
    </submittedName>
</protein>
<keyword evidence="7" id="KW-1185">Reference proteome</keyword>
<sequence length="474" mass="49238">MNMAISTTPVSTGKTSSSSSPSSSAGLTTGSGFAGALVQAIDGNSTSAEVSAGLSLPVGLAGLLGQLGTEESSDEAQGLLEMLNQLVSQLQQLEQGDLSTLSPEAEEQLAALLAAFQNVLQQLSLGPAMVASEQVETPDSSFASVMSTDASSAKPVVKALRETLQQLSTAIASGKDGISLASGFAGQLKNLLDSLAPQVMNANLAAQTATANASEVQAANKSTDSAVSGTAVPTEAMKETAAVAQEPRRPVQALRDPVWRFNVTGINDAAPMDGQTAVVTSVTAVEEASHSDSQPAWTFMQNDKLAADSAVAKAAMPAQVPVQQFAEQIEKFLVKQFQLTQGNGVSEAKLSLTPEHLGQVDIRIVMQNGQVTAHFMTENAMARDLLENQMSQLRTALSGQGMQVDRLEVVQQPSSSAGTSFMQQEHRQSNSGNGNGSNGQGKGDYEDPAVFAAELERNSSLKEFGFGSSLNVMA</sequence>
<evidence type="ECO:0000313" key="6">
    <source>
        <dbReference type="EMBL" id="TFE24426.1"/>
    </source>
</evidence>
<reference evidence="6 7" key="1">
    <citation type="submission" date="2019-03" db="EMBL/GenBank/DDBJ databases">
        <title>Cohnella endophytica sp. nov., a novel endophytic bacterium isolated from bark of Sonneratia apetala.</title>
        <authorList>
            <person name="Tuo L."/>
        </authorList>
    </citation>
    <scope>NUCLEOTIDE SEQUENCE [LARGE SCALE GENOMIC DNA]</scope>
    <source>
        <strain evidence="6 7">CCTCC AB 208254</strain>
    </source>
</reference>
<keyword evidence="6" id="KW-0969">Cilium</keyword>
<dbReference type="InterPro" id="IPR038610">
    <property type="entry name" value="FliK-like_C_sf"/>
</dbReference>
<name>A0A4Y8LTU4_9BACL</name>
<dbReference type="OrthoDB" id="2380967at2"/>
<dbReference type="InterPro" id="IPR052563">
    <property type="entry name" value="FliK"/>
</dbReference>
<comment type="function">
    <text evidence="1">Controls the length of the flagellar hook.</text>
</comment>
<dbReference type="PRINTS" id="PR01007">
    <property type="entry name" value="FLGHOOKFLIK"/>
</dbReference>
<evidence type="ECO:0000259" key="5">
    <source>
        <dbReference type="Pfam" id="PF02120"/>
    </source>
</evidence>
<feature type="domain" description="Flagellar hook-length control protein-like C-terminal" evidence="5">
    <location>
        <begin position="336"/>
        <end position="416"/>
    </location>
</feature>
<evidence type="ECO:0000313" key="7">
    <source>
        <dbReference type="Proteomes" id="UP000297900"/>
    </source>
</evidence>
<dbReference type="GO" id="GO:0044780">
    <property type="term" value="P:bacterial-type flagellum assembly"/>
    <property type="evidence" value="ECO:0007669"/>
    <property type="project" value="InterPro"/>
</dbReference>
<feature type="compositionally biased region" description="Gly residues" evidence="4">
    <location>
        <begin position="433"/>
        <end position="442"/>
    </location>
</feature>
<keyword evidence="6" id="KW-0282">Flagellum</keyword>
<dbReference type="PANTHER" id="PTHR37533:SF2">
    <property type="entry name" value="FLAGELLAR HOOK-LENGTH CONTROL PROTEIN"/>
    <property type="match status" value="1"/>
</dbReference>
<dbReference type="EMBL" id="SOMN01000026">
    <property type="protein sequence ID" value="TFE24426.1"/>
    <property type="molecule type" value="Genomic_DNA"/>
</dbReference>
<comment type="caution">
    <text evidence="6">The sequence shown here is derived from an EMBL/GenBank/DDBJ whole genome shotgun (WGS) entry which is preliminary data.</text>
</comment>
<dbReference type="AlphaFoldDB" id="A0A4Y8LTU4"/>